<dbReference type="Proteomes" id="UP000287144">
    <property type="component" value="Unassembled WGS sequence"/>
</dbReference>
<proteinExistence type="predicted"/>
<gene>
    <name evidence="1" type="ORF">CEP52_017662</name>
</gene>
<dbReference type="EMBL" id="NKCK01000733">
    <property type="protein sequence ID" value="RSL78115.1"/>
    <property type="molecule type" value="Genomic_DNA"/>
</dbReference>
<dbReference type="AlphaFoldDB" id="A0A428RKQ8"/>
<reference evidence="1 2" key="1">
    <citation type="submission" date="2017-06" db="EMBL/GenBank/DDBJ databases">
        <title>Comparative genomic analysis of Ambrosia Fusariam Clade fungi.</title>
        <authorList>
            <person name="Stajich J.E."/>
            <person name="Carrillo J."/>
            <person name="Kijimoto T."/>
            <person name="Eskalen A."/>
            <person name="O'Donnell K."/>
            <person name="Kasson M."/>
        </authorList>
    </citation>
    <scope>NUCLEOTIDE SEQUENCE [LARGE SCALE GENOMIC DNA]</scope>
    <source>
        <strain evidence="1 2">NRRL62579</strain>
    </source>
</reference>
<comment type="caution">
    <text evidence="1">The sequence shown here is derived from an EMBL/GenBank/DDBJ whole genome shotgun (WGS) entry which is preliminary data.</text>
</comment>
<accession>A0A428RKQ8</accession>
<organism evidence="1 2">
    <name type="scientific">Fusarium oligoseptatum</name>
    <dbReference type="NCBI Taxonomy" id="2604345"/>
    <lineage>
        <taxon>Eukaryota</taxon>
        <taxon>Fungi</taxon>
        <taxon>Dikarya</taxon>
        <taxon>Ascomycota</taxon>
        <taxon>Pezizomycotina</taxon>
        <taxon>Sordariomycetes</taxon>
        <taxon>Hypocreomycetidae</taxon>
        <taxon>Hypocreales</taxon>
        <taxon>Nectriaceae</taxon>
        <taxon>Fusarium</taxon>
        <taxon>Fusarium solani species complex</taxon>
    </lineage>
</organism>
<evidence type="ECO:0000313" key="2">
    <source>
        <dbReference type="Proteomes" id="UP000287144"/>
    </source>
</evidence>
<sequence>MCRRRNGKFTASEIAARRQLSGYALRHLDQVLDLDKDSKRRKIEEKDTSSVEITLPDTCENPAPQEAMGVYGLSNSQQPIVREMGSPSAAKRPFDEIRRSRPFASFGSHSYDGVEPTYAQMPPLAANSLNEVEISQPFDLQAPALGSHSCDGVRPSSDLPSLGIVTAASEVLLPVAEGVAKQVFISREQGLDGPVPYPSGQEAVNYLTFSICT</sequence>
<keyword evidence="2" id="KW-1185">Reference proteome</keyword>
<protein>
    <submittedName>
        <fullName evidence="1">Uncharacterized protein</fullName>
    </submittedName>
</protein>
<evidence type="ECO:0000313" key="1">
    <source>
        <dbReference type="EMBL" id="RSL78115.1"/>
    </source>
</evidence>
<name>A0A428RKQ8_9HYPO</name>